<reference evidence="3 4" key="1">
    <citation type="submission" date="2019-02" db="EMBL/GenBank/DDBJ databases">
        <title>Genome sequencing of the rare red list fungi Bondarzewia mesenterica.</title>
        <authorList>
            <person name="Buettner E."/>
            <person name="Kellner H."/>
        </authorList>
    </citation>
    <scope>NUCLEOTIDE SEQUENCE [LARGE SCALE GENOMIC DNA]</scope>
    <source>
        <strain evidence="3 4">DSM 108281</strain>
    </source>
</reference>
<dbReference type="EMBL" id="SGPL01000101">
    <property type="protein sequence ID" value="THH17680.1"/>
    <property type="molecule type" value="Genomic_DNA"/>
</dbReference>
<dbReference type="AlphaFoldDB" id="A0A4S4M497"/>
<feature type="compositionally biased region" description="Basic and acidic residues" evidence="1">
    <location>
        <begin position="170"/>
        <end position="185"/>
    </location>
</feature>
<feature type="compositionally biased region" description="Low complexity" evidence="1">
    <location>
        <begin position="7"/>
        <end position="28"/>
    </location>
</feature>
<evidence type="ECO:0000256" key="1">
    <source>
        <dbReference type="SAM" id="MobiDB-lite"/>
    </source>
</evidence>
<sequence length="185" mass="20376">MMPGPSPTSAMAPDPTSSSSPASDQSSTPKTVLDYVFIIAALVLVCALVGWRYAYIRHHAIPFRSFFHAVPLRSKNTPLPTTSPTATRFMPPEMPSLPVEAHPRTRTCRPDLDAGGRRAVIDVKDINGEKDELPTYEDVRVGRPPRYMEVDVVDVRERERIASLTGGNSGRRDGVRNDHGRLADV</sequence>
<evidence type="ECO:0000313" key="3">
    <source>
        <dbReference type="EMBL" id="THH17680.1"/>
    </source>
</evidence>
<evidence type="ECO:0000256" key="2">
    <source>
        <dbReference type="SAM" id="Phobius"/>
    </source>
</evidence>
<keyword evidence="4" id="KW-1185">Reference proteome</keyword>
<organism evidence="3 4">
    <name type="scientific">Bondarzewia mesenterica</name>
    <dbReference type="NCBI Taxonomy" id="1095465"/>
    <lineage>
        <taxon>Eukaryota</taxon>
        <taxon>Fungi</taxon>
        <taxon>Dikarya</taxon>
        <taxon>Basidiomycota</taxon>
        <taxon>Agaricomycotina</taxon>
        <taxon>Agaricomycetes</taxon>
        <taxon>Russulales</taxon>
        <taxon>Bondarzewiaceae</taxon>
        <taxon>Bondarzewia</taxon>
    </lineage>
</organism>
<protein>
    <submittedName>
        <fullName evidence="3">Uncharacterized protein</fullName>
    </submittedName>
</protein>
<keyword evidence="2" id="KW-1133">Transmembrane helix</keyword>
<gene>
    <name evidence="3" type="ORF">EW146_g3184</name>
</gene>
<keyword evidence="2" id="KW-0472">Membrane</keyword>
<feature type="transmembrane region" description="Helical" evidence="2">
    <location>
        <begin position="35"/>
        <end position="55"/>
    </location>
</feature>
<keyword evidence="2" id="KW-0812">Transmembrane</keyword>
<accession>A0A4S4M497</accession>
<name>A0A4S4M497_9AGAM</name>
<feature type="region of interest" description="Disordered" evidence="1">
    <location>
        <begin position="163"/>
        <end position="185"/>
    </location>
</feature>
<evidence type="ECO:0000313" key="4">
    <source>
        <dbReference type="Proteomes" id="UP000310158"/>
    </source>
</evidence>
<feature type="region of interest" description="Disordered" evidence="1">
    <location>
        <begin position="1"/>
        <end position="28"/>
    </location>
</feature>
<proteinExistence type="predicted"/>
<comment type="caution">
    <text evidence="3">The sequence shown here is derived from an EMBL/GenBank/DDBJ whole genome shotgun (WGS) entry which is preliminary data.</text>
</comment>
<dbReference type="OrthoDB" id="2974599at2759"/>
<feature type="region of interest" description="Disordered" evidence="1">
    <location>
        <begin position="82"/>
        <end position="112"/>
    </location>
</feature>
<dbReference type="Proteomes" id="UP000310158">
    <property type="component" value="Unassembled WGS sequence"/>
</dbReference>